<keyword evidence="3" id="KW-0804">Transcription</keyword>
<dbReference type="PANTHER" id="PTHR36511:SF4">
    <property type="entry name" value="ANTITOXIN MQSA"/>
    <property type="match status" value="1"/>
</dbReference>
<dbReference type="SUPFAM" id="SSF47413">
    <property type="entry name" value="lambda repressor-like DNA-binding domains"/>
    <property type="match status" value="1"/>
</dbReference>
<dbReference type="EMBL" id="CADCWF010000043">
    <property type="protein sequence ID" value="CAA9541074.1"/>
    <property type="molecule type" value="Genomic_DNA"/>
</dbReference>
<organism evidence="5">
    <name type="scientific">uncultured Thermomicrobiales bacterium</name>
    <dbReference type="NCBI Taxonomy" id="1645740"/>
    <lineage>
        <taxon>Bacteria</taxon>
        <taxon>Pseudomonadati</taxon>
        <taxon>Thermomicrobiota</taxon>
        <taxon>Thermomicrobia</taxon>
        <taxon>Thermomicrobiales</taxon>
        <taxon>environmental samples</taxon>
    </lineage>
</organism>
<evidence type="ECO:0000256" key="2">
    <source>
        <dbReference type="ARBA" id="ARBA00023125"/>
    </source>
</evidence>
<dbReference type="AlphaFoldDB" id="A0A6J4U5G7"/>
<dbReference type="InterPro" id="IPR001387">
    <property type="entry name" value="Cro/C1-type_HTH"/>
</dbReference>
<feature type="domain" description="HTH cro/C1-type" evidence="4">
    <location>
        <begin position="74"/>
        <end position="108"/>
    </location>
</feature>
<name>A0A6J4U5G7_9BACT</name>
<keyword evidence="2" id="KW-0238">DNA-binding</keyword>
<dbReference type="PANTHER" id="PTHR36511">
    <property type="entry name" value="MERR FAMILY BACTERIAL REGULATORY PROTEIN"/>
    <property type="match status" value="1"/>
</dbReference>
<keyword evidence="1" id="KW-0805">Transcription regulation</keyword>
<dbReference type="CDD" id="cd00093">
    <property type="entry name" value="HTH_XRE"/>
    <property type="match status" value="1"/>
</dbReference>
<reference evidence="5" key="1">
    <citation type="submission" date="2020-02" db="EMBL/GenBank/DDBJ databases">
        <authorList>
            <person name="Meier V. D."/>
        </authorList>
    </citation>
    <scope>NUCLEOTIDE SEQUENCE</scope>
    <source>
        <strain evidence="5">AVDCRST_MAG59</strain>
    </source>
</reference>
<dbReference type="PROSITE" id="PS50943">
    <property type="entry name" value="HTH_CROC1"/>
    <property type="match status" value="1"/>
</dbReference>
<dbReference type="GO" id="GO:0003677">
    <property type="term" value="F:DNA binding"/>
    <property type="evidence" value="ECO:0007669"/>
    <property type="project" value="UniProtKB-KW"/>
</dbReference>
<gene>
    <name evidence="5" type="ORF">AVDCRST_MAG59-839</name>
</gene>
<accession>A0A6J4U5G7</accession>
<protein>
    <recommendedName>
        <fullName evidence="4">HTH cro/C1-type domain-containing protein</fullName>
    </recommendedName>
</protein>
<dbReference type="Pfam" id="PF01381">
    <property type="entry name" value="HTH_3"/>
    <property type="match status" value="1"/>
</dbReference>
<evidence type="ECO:0000259" key="4">
    <source>
        <dbReference type="PROSITE" id="PS50943"/>
    </source>
</evidence>
<dbReference type="InterPro" id="IPR010982">
    <property type="entry name" value="Lambda_DNA-bd_dom_sf"/>
</dbReference>
<evidence type="ECO:0000256" key="1">
    <source>
        <dbReference type="ARBA" id="ARBA00023015"/>
    </source>
</evidence>
<evidence type="ECO:0000256" key="3">
    <source>
        <dbReference type="ARBA" id="ARBA00023163"/>
    </source>
</evidence>
<evidence type="ECO:0000313" key="5">
    <source>
        <dbReference type="EMBL" id="CAA9541074.1"/>
    </source>
</evidence>
<sequence>MSGHDTVRARLEPDGRVVQVLADGTVVPLESRTDWARLAAMTEEEIEANARADPDNPPLTAEELARMRPVPDAKAIRERLRLTQEQFAARFAVPLGTLRDWERGARTPAGPARTLLRVIDHNPGAVIEALAGADRERPTG</sequence>
<proteinExistence type="predicted"/>
<dbReference type="InterPro" id="IPR052359">
    <property type="entry name" value="HTH-type_reg/antitoxin"/>
</dbReference>
<dbReference type="Gene3D" id="1.10.260.40">
    <property type="entry name" value="lambda repressor-like DNA-binding domains"/>
    <property type="match status" value="1"/>
</dbReference>